<protein>
    <recommendedName>
        <fullName evidence="4">TAP-like protein</fullName>
    </recommendedName>
</protein>
<dbReference type="Proteomes" id="UP000239494">
    <property type="component" value="Unassembled WGS sequence"/>
</dbReference>
<reference evidence="2 3" key="1">
    <citation type="submission" date="2018-03" db="EMBL/GenBank/DDBJ databases">
        <title>Genomic Encyclopedia of Archaeal and Bacterial Type Strains, Phase II (KMG-II): from individual species to whole genera.</title>
        <authorList>
            <person name="Goeker M."/>
        </authorList>
    </citation>
    <scope>NUCLEOTIDE SEQUENCE [LARGE SCALE GENOMIC DNA]</scope>
    <source>
        <strain evidence="2 3">DSM 44720</strain>
    </source>
</reference>
<gene>
    <name evidence="2" type="ORF">CLV43_104423</name>
</gene>
<evidence type="ECO:0008006" key="4">
    <source>
        <dbReference type="Google" id="ProtNLM"/>
    </source>
</evidence>
<evidence type="ECO:0000313" key="3">
    <source>
        <dbReference type="Proteomes" id="UP000239494"/>
    </source>
</evidence>
<name>A0A2T0TAB8_9PSEU</name>
<dbReference type="InterPro" id="IPR050266">
    <property type="entry name" value="AB_hydrolase_sf"/>
</dbReference>
<dbReference type="Gene3D" id="3.40.50.1820">
    <property type="entry name" value="alpha/beta hydrolase"/>
    <property type="match status" value="1"/>
</dbReference>
<dbReference type="EMBL" id="PVTF01000004">
    <property type="protein sequence ID" value="PRY42588.1"/>
    <property type="molecule type" value="Genomic_DNA"/>
</dbReference>
<dbReference type="GO" id="GO:0016020">
    <property type="term" value="C:membrane"/>
    <property type="evidence" value="ECO:0007669"/>
    <property type="project" value="TreeGrafter"/>
</dbReference>
<evidence type="ECO:0000313" key="2">
    <source>
        <dbReference type="EMBL" id="PRY42588.1"/>
    </source>
</evidence>
<dbReference type="PANTHER" id="PTHR43798">
    <property type="entry name" value="MONOACYLGLYCEROL LIPASE"/>
    <property type="match status" value="1"/>
</dbReference>
<dbReference type="PANTHER" id="PTHR43798:SF33">
    <property type="entry name" value="HYDROLASE, PUTATIVE (AFU_ORTHOLOGUE AFUA_2G14860)-RELATED"/>
    <property type="match status" value="1"/>
</dbReference>
<keyword evidence="3" id="KW-1185">Reference proteome</keyword>
<dbReference type="SUPFAM" id="SSF53474">
    <property type="entry name" value="alpha/beta-Hydrolases"/>
    <property type="match status" value="1"/>
</dbReference>
<feature type="region of interest" description="Disordered" evidence="1">
    <location>
        <begin position="81"/>
        <end position="132"/>
    </location>
</feature>
<comment type="caution">
    <text evidence="2">The sequence shown here is derived from an EMBL/GenBank/DDBJ whole genome shotgun (WGS) entry which is preliminary data.</text>
</comment>
<proteinExistence type="predicted"/>
<organism evidence="2 3">
    <name type="scientific">Umezawaea tangerina</name>
    <dbReference type="NCBI Taxonomy" id="84725"/>
    <lineage>
        <taxon>Bacteria</taxon>
        <taxon>Bacillati</taxon>
        <taxon>Actinomycetota</taxon>
        <taxon>Actinomycetes</taxon>
        <taxon>Pseudonocardiales</taxon>
        <taxon>Pseudonocardiaceae</taxon>
        <taxon>Umezawaea</taxon>
    </lineage>
</organism>
<dbReference type="AlphaFoldDB" id="A0A2T0TAB8"/>
<sequence length="132" mass="13897">MRSRPFEVRDDLPEITAPTLVVVGAHDSIRGPRWAEMLVTGIPHARALVLTDSGHFGHLEQPAEFASAVVDLVTKAAHQSGALFGARRTGPTSYPGAGTGSPASRRAVTRSSASPSTPARTRSTGIPRSCTR</sequence>
<feature type="compositionally biased region" description="Low complexity" evidence="1">
    <location>
        <begin position="101"/>
        <end position="124"/>
    </location>
</feature>
<evidence type="ECO:0000256" key="1">
    <source>
        <dbReference type="SAM" id="MobiDB-lite"/>
    </source>
</evidence>
<dbReference type="InterPro" id="IPR029058">
    <property type="entry name" value="AB_hydrolase_fold"/>
</dbReference>
<accession>A0A2T0TAB8</accession>